<keyword evidence="3" id="KW-1185">Reference proteome</keyword>
<protein>
    <submittedName>
        <fullName evidence="2">Uncharacterized protein</fullName>
    </submittedName>
</protein>
<dbReference type="Gene3D" id="2.120.10.30">
    <property type="entry name" value="TolB, C-terminal domain"/>
    <property type="match status" value="1"/>
</dbReference>
<dbReference type="InterPro" id="IPR011042">
    <property type="entry name" value="6-blade_b-propeller_TolB-like"/>
</dbReference>
<name>A0ABW0JGT8_9GAMM</name>
<dbReference type="EMBL" id="JBHSMK010000002">
    <property type="protein sequence ID" value="MFC5435288.1"/>
    <property type="molecule type" value="Genomic_DNA"/>
</dbReference>
<accession>A0ABW0JGT8</accession>
<dbReference type="PANTHER" id="PTHR36842">
    <property type="entry name" value="PROTEIN TOLB HOMOLOG"/>
    <property type="match status" value="1"/>
</dbReference>
<evidence type="ECO:0000256" key="1">
    <source>
        <dbReference type="SAM" id="SignalP"/>
    </source>
</evidence>
<proteinExistence type="predicted"/>
<reference evidence="3" key="1">
    <citation type="journal article" date="2019" name="Int. J. Syst. Evol. Microbiol.">
        <title>The Global Catalogue of Microorganisms (GCM) 10K type strain sequencing project: providing services to taxonomists for standard genome sequencing and annotation.</title>
        <authorList>
            <consortium name="The Broad Institute Genomics Platform"/>
            <consortium name="The Broad Institute Genome Sequencing Center for Infectious Disease"/>
            <person name="Wu L."/>
            <person name="Ma J."/>
        </authorList>
    </citation>
    <scope>NUCLEOTIDE SEQUENCE [LARGE SCALE GENOMIC DNA]</scope>
    <source>
        <strain evidence="3">JCM 17130</strain>
    </source>
</reference>
<feature type="signal peptide" evidence="1">
    <location>
        <begin position="1"/>
        <end position="24"/>
    </location>
</feature>
<sequence>MDQRQLTAPLFVVLLVAFSVGAVAAPASAPIPESYWANAAILFTHAQFDASGNLQSTALLRANLANGLVTQLTPQIAGTHYRDGRWSPSGQRIVYERASEATRDRSQLYTMDQDGGRMRRITPVLGLHQQAVWGPGASIAFVDGTTNCLSVVQADGQRLRTLLCPMFDQMRFPPKWSTPHWSKNGKSVFLEVSQYYKQGLSLYLRSRVYRVNVATGHVTLLANLGESTLDYFSQERMISMQFSPNGTRGLYSQSGGGGGRIFLADFATGEQKYIDLRGAGDGASYTAKWSHDGRQIAFTHITVELNYCKGKLDYIAYIGLYVMDADGSHVRLITKEPFLPASQDRVVFMTVADWSSDDSRILLNRSDSSRVENGEEYVGHPLLEVVTLATHTTKILKSAKGKAGDGAWFQP</sequence>
<keyword evidence="1" id="KW-0732">Signal</keyword>
<dbReference type="Gene3D" id="2.120.10.60">
    <property type="entry name" value="Tricorn protease N-terminal domain"/>
    <property type="match status" value="1"/>
</dbReference>
<gene>
    <name evidence="2" type="ORF">ACFPME_01885</name>
</gene>
<feature type="chain" id="PRO_5046674575" evidence="1">
    <location>
        <begin position="25"/>
        <end position="411"/>
    </location>
</feature>
<dbReference type="Proteomes" id="UP001596013">
    <property type="component" value="Unassembled WGS sequence"/>
</dbReference>
<evidence type="ECO:0000313" key="2">
    <source>
        <dbReference type="EMBL" id="MFC5435288.1"/>
    </source>
</evidence>
<dbReference type="RefSeq" id="WP_377301449.1">
    <property type="nucleotide sequence ID" value="NZ_JBHSMK010000002.1"/>
</dbReference>
<comment type="caution">
    <text evidence="2">The sequence shown here is derived from an EMBL/GenBank/DDBJ whole genome shotgun (WGS) entry which is preliminary data.</text>
</comment>
<dbReference type="SUPFAM" id="SSF82171">
    <property type="entry name" value="DPP6 N-terminal domain-like"/>
    <property type="match status" value="1"/>
</dbReference>
<dbReference type="PANTHER" id="PTHR36842:SF1">
    <property type="entry name" value="PROTEIN TOLB"/>
    <property type="match status" value="1"/>
</dbReference>
<evidence type="ECO:0000313" key="3">
    <source>
        <dbReference type="Proteomes" id="UP001596013"/>
    </source>
</evidence>
<organism evidence="2 3">
    <name type="scientific">Rhodanobacter umsongensis</name>
    <dbReference type="NCBI Taxonomy" id="633153"/>
    <lineage>
        <taxon>Bacteria</taxon>
        <taxon>Pseudomonadati</taxon>
        <taxon>Pseudomonadota</taxon>
        <taxon>Gammaproteobacteria</taxon>
        <taxon>Lysobacterales</taxon>
        <taxon>Rhodanobacteraceae</taxon>
        <taxon>Rhodanobacter</taxon>
    </lineage>
</organism>